<keyword evidence="2" id="KW-1185">Reference proteome</keyword>
<name>A0ACC7LMA6_9FLAO</name>
<evidence type="ECO:0000313" key="1">
    <source>
        <dbReference type="EMBL" id="MFH6604351.1"/>
    </source>
</evidence>
<comment type="caution">
    <text evidence="1">The sequence shown here is derived from an EMBL/GenBank/DDBJ whole genome shotgun (WGS) entry which is preliminary data.</text>
</comment>
<sequence>MKKPYILLLLFFVAKMVLGQDGIKPIIDVHLHGFTPETYKFIEGSPPTFEDFKNEMRKVFETYNIVYAVKSGGQYDEDMEANMLEGYESNKLLDTIEFKRLIKQGKIQVWGEIQPMFNGMTLADDAYAPYLKICEQEGIPIALHTGRGPTNIHLRYPNYRLALGDPLLLEPVLIKYPKLKIYLMHAGLPFYENTLALMDSYPQVFVDLGWILYSYRKITQSQAEDFLRKVKKYDMIDRVMFGSDCMYWPDELENSIKKLESFDFLTELDKRKIFYQNAVMFFQLDVKKN</sequence>
<organism evidence="1 2">
    <name type="scientific">Meishania litoralis</name>
    <dbReference type="NCBI Taxonomy" id="3434685"/>
    <lineage>
        <taxon>Bacteria</taxon>
        <taxon>Pseudomonadati</taxon>
        <taxon>Bacteroidota</taxon>
        <taxon>Flavobacteriia</taxon>
        <taxon>Flavobacteriales</taxon>
        <taxon>Flavobacteriaceae</taxon>
        <taxon>Meishania</taxon>
    </lineage>
</organism>
<gene>
    <name evidence="1" type="ORF">ACEZ3G_12740</name>
</gene>
<evidence type="ECO:0000313" key="2">
    <source>
        <dbReference type="Proteomes" id="UP001595191"/>
    </source>
</evidence>
<dbReference type="Proteomes" id="UP001595191">
    <property type="component" value="Unassembled WGS sequence"/>
</dbReference>
<reference evidence="1" key="1">
    <citation type="submission" date="2024-09" db="EMBL/GenBank/DDBJ databases">
        <authorList>
            <person name="Liu J."/>
        </authorList>
    </citation>
    <scope>NUCLEOTIDE SEQUENCE</scope>
    <source>
        <strain evidence="1">NBU2967</strain>
    </source>
</reference>
<accession>A0ACC7LMA6</accession>
<protein>
    <submittedName>
        <fullName evidence="1">Amidohydrolase family protein</fullName>
    </submittedName>
</protein>
<proteinExistence type="predicted"/>
<dbReference type="EMBL" id="JBHFPV010000002">
    <property type="protein sequence ID" value="MFH6604351.1"/>
    <property type="molecule type" value="Genomic_DNA"/>
</dbReference>